<reference evidence="12 13" key="1">
    <citation type="submission" date="2017-06" db="EMBL/GenBank/DDBJ databases">
        <authorList>
            <person name="Kim H.J."/>
            <person name="Triplett B.A."/>
        </authorList>
    </citation>
    <scope>NUCLEOTIDE SEQUENCE [LARGE SCALE GENOMIC DNA]</scope>
    <source>
        <strain evidence="12 13">U15</strain>
    </source>
</reference>
<dbReference type="InterPro" id="IPR059226">
    <property type="entry name" value="Choice_anch_Q_dom"/>
</dbReference>
<keyword evidence="3" id="KW-0964">Secreted</keyword>
<dbReference type="EMBL" id="FZOT01000004">
    <property type="protein sequence ID" value="SNS65991.1"/>
    <property type="molecule type" value="Genomic_DNA"/>
</dbReference>
<dbReference type="InterPro" id="IPR006626">
    <property type="entry name" value="PbH1"/>
</dbReference>
<sequence>MFHPCSIRAAKPTGLCVFLVLFLNACGGGSNGPEPIDSTANTRDTTAVDSPADIFVATSGSDANSGTLAAPFKTISKASTVAVPGTTVHVAPGEYEGSFKTSASGTGAARIRYIADIPSSVKIVPPENSTDRSAWINEGDYVDIEGFEIDGTNFRGGLAWTSGIYLPGSFSAVKNNRIHDIATDPTLCTNDGGAAVVTDHYYFGTNNDVVGNVIHHIGSVGCDFIHGVYAGTSGMVANNLVYQIGYAAIHLWHDATSIVITNNTVFASTYGILVGGGDFYHSDAPADNIHVSNNIVMDNVFGIKETGFTGIHNTYVNNLLYMNSGLDWELQNDLVHSADVNLDPLFINYLRSGGGDYHLSPGSPAIDKGTSTMSPSTDLDGTRRPQGTSVDIGAYEFK</sequence>
<feature type="compositionally biased region" description="Polar residues" evidence="9">
    <location>
        <begin position="369"/>
        <end position="389"/>
    </location>
</feature>
<feature type="domain" description="DUF1565" evidence="11">
    <location>
        <begin position="59"/>
        <end position="98"/>
    </location>
</feature>
<keyword evidence="7" id="KW-0456">Lyase</keyword>
<protein>
    <recommendedName>
        <fullName evidence="11">DUF1565 domain-containing protein</fullName>
    </recommendedName>
</protein>
<keyword evidence="4" id="KW-0479">Metal-binding</keyword>
<gene>
    <name evidence="12" type="ORF">SAMN06265795_104321</name>
</gene>
<evidence type="ECO:0000256" key="3">
    <source>
        <dbReference type="ARBA" id="ARBA00022525"/>
    </source>
</evidence>
<evidence type="ECO:0000256" key="6">
    <source>
        <dbReference type="ARBA" id="ARBA00022837"/>
    </source>
</evidence>
<dbReference type="SUPFAM" id="SSF51126">
    <property type="entry name" value="Pectin lyase-like"/>
    <property type="match status" value="1"/>
</dbReference>
<dbReference type="AlphaFoldDB" id="A0A239GA67"/>
<name>A0A239GA67_9BURK</name>
<evidence type="ECO:0000256" key="8">
    <source>
        <dbReference type="ARBA" id="ARBA00038263"/>
    </source>
</evidence>
<dbReference type="SMART" id="SM00710">
    <property type="entry name" value="PbH1"/>
    <property type="match status" value="4"/>
</dbReference>
<feature type="signal peptide" evidence="10">
    <location>
        <begin position="1"/>
        <end position="27"/>
    </location>
</feature>
<proteinExistence type="inferred from homology"/>
<evidence type="ECO:0000313" key="12">
    <source>
        <dbReference type="EMBL" id="SNS65991.1"/>
    </source>
</evidence>
<evidence type="ECO:0000256" key="10">
    <source>
        <dbReference type="SAM" id="SignalP"/>
    </source>
</evidence>
<comment type="similarity">
    <text evidence="8">Belongs to the polysaccharide lyase 9 family.</text>
</comment>
<dbReference type="PANTHER" id="PTHR40088:SF1">
    <property type="entry name" value="PECTATE LYASE PEL9"/>
    <property type="match status" value="1"/>
</dbReference>
<feature type="region of interest" description="Disordered" evidence="9">
    <location>
        <begin position="361"/>
        <end position="392"/>
    </location>
</feature>
<evidence type="ECO:0000256" key="5">
    <source>
        <dbReference type="ARBA" id="ARBA00022729"/>
    </source>
</evidence>
<comment type="cofactor">
    <cofactor evidence="1">
        <name>Ca(2+)</name>
        <dbReference type="ChEBI" id="CHEBI:29108"/>
    </cofactor>
</comment>
<comment type="subcellular location">
    <subcellularLocation>
        <location evidence="2">Secreted</location>
    </subcellularLocation>
</comment>
<dbReference type="Pfam" id="PF07602">
    <property type="entry name" value="DUF1565"/>
    <property type="match status" value="1"/>
</dbReference>
<dbReference type="GO" id="GO:0005576">
    <property type="term" value="C:extracellular region"/>
    <property type="evidence" value="ECO:0007669"/>
    <property type="project" value="UniProtKB-SubCell"/>
</dbReference>
<evidence type="ECO:0000256" key="4">
    <source>
        <dbReference type="ARBA" id="ARBA00022723"/>
    </source>
</evidence>
<dbReference type="GO" id="GO:0016837">
    <property type="term" value="F:carbon-oxygen lyase activity, acting on polysaccharides"/>
    <property type="evidence" value="ECO:0007669"/>
    <property type="project" value="TreeGrafter"/>
</dbReference>
<dbReference type="GO" id="GO:0046872">
    <property type="term" value="F:metal ion binding"/>
    <property type="evidence" value="ECO:0007669"/>
    <property type="project" value="UniProtKB-KW"/>
</dbReference>
<evidence type="ECO:0000256" key="7">
    <source>
        <dbReference type="ARBA" id="ARBA00023239"/>
    </source>
</evidence>
<organism evidence="12 13">
    <name type="scientific">Noviherbaspirillum humi</name>
    <dbReference type="NCBI Taxonomy" id="1688639"/>
    <lineage>
        <taxon>Bacteria</taxon>
        <taxon>Pseudomonadati</taxon>
        <taxon>Pseudomonadota</taxon>
        <taxon>Betaproteobacteria</taxon>
        <taxon>Burkholderiales</taxon>
        <taxon>Oxalobacteraceae</taxon>
        <taxon>Noviherbaspirillum</taxon>
    </lineage>
</organism>
<evidence type="ECO:0000256" key="2">
    <source>
        <dbReference type="ARBA" id="ARBA00004613"/>
    </source>
</evidence>
<evidence type="ECO:0000256" key="9">
    <source>
        <dbReference type="SAM" id="MobiDB-lite"/>
    </source>
</evidence>
<dbReference type="InterPro" id="IPR012334">
    <property type="entry name" value="Pectin_lyas_fold"/>
</dbReference>
<evidence type="ECO:0000313" key="13">
    <source>
        <dbReference type="Proteomes" id="UP000198284"/>
    </source>
</evidence>
<dbReference type="Gene3D" id="2.160.20.10">
    <property type="entry name" value="Single-stranded right-handed beta-helix, Pectin lyase-like"/>
    <property type="match status" value="1"/>
</dbReference>
<dbReference type="InterPro" id="IPR011459">
    <property type="entry name" value="DUF1565"/>
</dbReference>
<dbReference type="PANTHER" id="PTHR40088">
    <property type="entry name" value="PECTATE LYASE (EUROFUNG)"/>
    <property type="match status" value="1"/>
</dbReference>
<dbReference type="InterPro" id="IPR052052">
    <property type="entry name" value="Polysaccharide_Lyase_9"/>
</dbReference>
<keyword evidence="13" id="KW-1185">Reference proteome</keyword>
<accession>A0A239GA67</accession>
<dbReference type="InterPro" id="IPR011050">
    <property type="entry name" value="Pectin_lyase_fold/virulence"/>
</dbReference>
<evidence type="ECO:0000259" key="11">
    <source>
        <dbReference type="Pfam" id="PF07602"/>
    </source>
</evidence>
<keyword evidence="6" id="KW-0106">Calcium</keyword>
<dbReference type="Proteomes" id="UP000198284">
    <property type="component" value="Unassembled WGS sequence"/>
</dbReference>
<evidence type="ECO:0000256" key="1">
    <source>
        <dbReference type="ARBA" id="ARBA00001913"/>
    </source>
</evidence>
<feature type="chain" id="PRO_5012218535" description="DUF1565 domain-containing protein" evidence="10">
    <location>
        <begin position="28"/>
        <end position="398"/>
    </location>
</feature>
<keyword evidence="5 10" id="KW-0732">Signal</keyword>
<dbReference type="NCBIfam" id="NF041518">
    <property type="entry name" value="choice_anch_Q"/>
    <property type="match status" value="1"/>
</dbReference>